<evidence type="ECO:0000313" key="1">
    <source>
        <dbReference type="EMBL" id="DAD88347.1"/>
    </source>
</evidence>
<accession>A0A8S5N2H8</accession>
<proteinExistence type="predicted"/>
<dbReference type="GO" id="GO:0006508">
    <property type="term" value="P:proteolysis"/>
    <property type="evidence" value="ECO:0007669"/>
    <property type="project" value="UniProtKB-KW"/>
</dbReference>
<name>A0A8S5N2H8_9CAUD</name>
<dbReference type="GO" id="GO:0008233">
    <property type="term" value="F:peptidase activity"/>
    <property type="evidence" value="ECO:0007669"/>
    <property type="project" value="UniProtKB-KW"/>
</dbReference>
<keyword evidence="1" id="KW-0645">Protease</keyword>
<reference evidence="1" key="1">
    <citation type="journal article" date="2021" name="Proc. Natl. Acad. Sci. U.S.A.">
        <title>A Catalog of Tens of Thousands of Viruses from Human Metagenomes Reveals Hidden Associations with Chronic Diseases.</title>
        <authorList>
            <person name="Tisza M.J."/>
            <person name="Buck C.B."/>
        </authorList>
    </citation>
    <scope>NUCLEOTIDE SEQUENCE</scope>
    <source>
        <strain evidence="1">CtLfk13</strain>
    </source>
</reference>
<protein>
    <submittedName>
        <fullName evidence="1">Prohead core protein protease</fullName>
    </submittedName>
</protein>
<sequence>MRVRMRTRARKIRQRQRVMMLKTGAQRVLGQCLMERTTTGIGGLMHKLHESTAAVGTESLGEGKYRIRIIVPGQGSSGIYTAENLAESAPLFKAGTEMFINHPTESEEWERPERSIRDYAGVFLEDATVGEDGALYTVCKVFSGVNDLIKDKWEHIGVSINAWCNEPIAETGVVPVFAGVRSVDFVTAPGAGGGIVDLLESNRNNSITKEGTVDEKLLESKFDELKGEIASLVEAIGSKLESAVAAIQEAKVEEPAEKVEEASVDVDSAIEAGKKIAESGLPEAAVARVREAVKKGADVDSALEAERAYLKEAVAATATPVVEKASETSLKESYAKIGWK</sequence>
<keyword evidence="1" id="KW-0378">Hydrolase</keyword>
<organism evidence="1">
    <name type="scientific">Siphoviridae sp. ctLfk13</name>
    <dbReference type="NCBI Taxonomy" id="2826251"/>
    <lineage>
        <taxon>Viruses</taxon>
        <taxon>Duplodnaviria</taxon>
        <taxon>Heunggongvirae</taxon>
        <taxon>Uroviricota</taxon>
        <taxon>Caudoviricetes</taxon>
    </lineage>
</organism>
<dbReference type="EMBL" id="BK015040">
    <property type="protein sequence ID" value="DAD88347.1"/>
    <property type="molecule type" value="Genomic_DNA"/>
</dbReference>